<dbReference type="EMBL" id="FO082053">
    <property type="protein sequence ID" value="CCE80245.1"/>
    <property type="molecule type" value="Genomic_DNA"/>
</dbReference>
<dbReference type="HOGENOM" id="CLU_1026700_0_0_1"/>
<dbReference type="Proteomes" id="UP000005222">
    <property type="component" value="Chromosome H"/>
</dbReference>
<gene>
    <name evidence="2" type="primary">Piso0_003348</name>
    <name evidence="2" type="ORF">GNLVRS01_PISO0G10346g</name>
    <name evidence="3" type="ORF">GNLVRS01_PISO0H10347g</name>
</gene>
<dbReference type="OrthoDB" id="4047136at2759"/>
<dbReference type="Proteomes" id="UP000005222">
    <property type="component" value="Chromosome G"/>
</dbReference>
<reference evidence="4" key="2">
    <citation type="journal article" date="2012" name="G3 (Bethesda)">
        <title>Pichia sorbitophila, an interspecies yeast hybrid reveals early steps of genome resolution following polyploidization.</title>
        <authorList>
            <person name="Leh Louis V."/>
            <person name="Despons L."/>
            <person name="Friedrich A."/>
            <person name="Martin T."/>
            <person name="Durrens P."/>
            <person name="Casaregola S."/>
            <person name="Neuveglise C."/>
            <person name="Fairhead C."/>
            <person name="Marck C."/>
            <person name="Cruz J.A."/>
            <person name="Straub M.L."/>
            <person name="Kugler V."/>
            <person name="Sacerdot C."/>
            <person name="Uzunov Z."/>
            <person name="Thierry A."/>
            <person name="Weiss S."/>
            <person name="Bleykasten C."/>
            <person name="De Montigny J."/>
            <person name="Jacques N."/>
            <person name="Jung P."/>
            <person name="Lemaire M."/>
            <person name="Mallet S."/>
            <person name="Morel G."/>
            <person name="Richard G.F."/>
            <person name="Sarkar A."/>
            <person name="Savel G."/>
            <person name="Schacherer J."/>
            <person name="Seret M.L."/>
            <person name="Talla E."/>
            <person name="Samson G."/>
            <person name="Jubin C."/>
            <person name="Poulain J."/>
            <person name="Vacherie B."/>
            <person name="Barbe V."/>
            <person name="Pelletier E."/>
            <person name="Sherman D.J."/>
            <person name="Westhof E."/>
            <person name="Weissenbach J."/>
            <person name="Baret P.V."/>
            <person name="Wincker P."/>
            <person name="Gaillardin C."/>
            <person name="Dujon B."/>
            <person name="Souciet J.L."/>
        </authorList>
    </citation>
    <scope>NUCLEOTIDE SEQUENCE [LARGE SCALE GENOMIC DNA]</scope>
    <source>
        <strain evidence="4">ATCC MYA-4447 / BCRC 22081 / CBS 7064 / NBRC 10061 / NRRL Y-12695</strain>
    </source>
</reference>
<feature type="region of interest" description="Disordered" evidence="1">
    <location>
        <begin position="146"/>
        <end position="214"/>
    </location>
</feature>
<accession>G8YIV0</accession>
<dbReference type="InterPro" id="IPR008402">
    <property type="entry name" value="APC_su15/mnd2"/>
</dbReference>
<dbReference type="InParanoid" id="G8YIV0"/>
<dbReference type="GO" id="GO:0005680">
    <property type="term" value="C:anaphase-promoting complex"/>
    <property type="evidence" value="ECO:0007669"/>
    <property type="project" value="InterPro"/>
</dbReference>
<reference evidence="2" key="1">
    <citation type="submission" date="2011-10" db="EMBL/GenBank/DDBJ databases">
        <authorList>
            <person name="Genoscope - CEA"/>
        </authorList>
    </citation>
    <scope>NUCLEOTIDE SEQUENCE</scope>
</reference>
<evidence type="ECO:0000313" key="2">
    <source>
        <dbReference type="EMBL" id="CCE80245.1"/>
    </source>
</evidence>
<feature type="compositionally biased region" description="Polar residues" evidence="1">
    <location>
        <begin position="153"/>
        <end position="175"/>
    </location>
</feature>
<keyword evidence="4" id="KW-1185">Reference proteome</keyword>
<sequence length="331" mass="36626">MYSPSPFSDNLYKLWGRDGGLGPSSANRKNYHHHRNSLPMGTAGNKEQNEEQREQIRQLFAPPLQAYSAEYPGASVSELEYTIVNQTESRSDTPLFTPMIQRKLTRLQQIRDHGYSTIIPIGVNKTMEQIDIDVARQMQISEHDEVDEHTVENAGQVNSVDGGYNSTANGTQDNSEVIVDLDADVPNADEEDEDDELDDSEETQAGHDEADIDDNVINEDEGFMAEEVEYQDDHSILTDSRSPALLVNSGTTGTTDTIHSNINSGRSVITNPTSVTTNSSMGLQNNTPSFLNTSNSVLRSDQDVVPAIHVSNDHENNIDQSDLDMVIDEQN</sequence>
<evidence type="ECO:0000256" key="1">
    <source>
        <dbReference type="SAM" id="MobiDB-lite"/>
    </source>
</evidence>
<dbReference type="eggNOG" id="ENOG502RQ1I">
    <property type="taxonomic scope" value="Eukaryota"/>
</dbReference>
<feature type="compositionally biased region" description="Acidic residues" evidence="1">
    <location>
        <begin position="179"/>
        <end position="202"/>
    </location>
</feature>
<feature type="region of interest" description="Disordered" evidence="1">
    <location>
        <begin position="25"/>
        <end position="52"/>
    </location>
</feature>
<organism evidence="2 4">
    <name type="scientific">Pichia sorbitophila (strain ATCC MYA-4447 / BCRC 22081 / CBS 7064 / NBRC 10061 / NRRL Y-12695)</name>
    <name type="common">Hybrid yeast</name>
    <dbReference type="NCBI Taxonomy" id="559304"/>
    <lineage>
        <taxon>Eukaryota</taxon>
        <taxon>Fungi</taxon>
        <taxon>Dikarya</taxon>
        <taxon>Ascomycota</taxon>
        <taxon>Saccharomycotina</taxon>
        <taxon>Pichiomycetes</taxon>
        <taxon>Debaryomycetaceae</taxon>
        <taxon>Millerozyma</taxon>
    </lineage>
</organism>
<evidence type="ECO:0000313" key="3">
    <source>
        <dbReference type="EMBL" id="CCE81010.1"/>
    </source>
</evidence>
<dbReference type="GO" id="GO:0031145">
    <property type="term" value="P:anaphase-promoting complex-dependent catabolic process"/>
    <property type="evidence" value="ECO:0007669"/>
    <property type="project" value="InterPro"/>
</dbReference>
<evidence type="ECO:0000313" key="4">
    <source>
        <dbReference type="Proteomes" id="UP000005222"/>
    </source>
</evidence>
<protein>
    <submittedName>
        <fullName evidence="2">Piso0_003348 protein</fullName>
    </submittedName>
</protein>
<dbReference type="AlphaFoldDB" id="G8YIV0"/>
<dbReference type="Pfam" id="PF05841">
    <property type="entry name" value="Apc15p"/>
    <property type="match status" value="1"/>
</dbReference>
<name>G8YIV0_PICSO</name>
<proteinExistence type="predicted"/>
<dbReference type="EMBL" id="FO082052">
    <property type="protein sequence ID" value="CCE81010.1"/>
    <property type="molecule type" value="Genomic_DNA"/>
</dbReference>